<name>A0A6N9TAD8_9HYPH</name>
<keyword evidence="3" id="KW-1185">Reference proteome</keyword>
<dbReference type="Pfam" id="PF03797">
    <property type="entry name" value="Autotransporter"/>
    <property type="match status" value="1"/>
</dbReference>
<dbReference type="AlphaFoldDB" id="A0A6N9TAD8"/>
<dbReference type="Gene3D" id="2.40.128.130">
    <property type="entry name" value="Autotransporter beta-domain"/>
    <property type="match status" value="1"/>
</dbReference>
<evidence type="ECO:0000313" key="2">
    <source>
        <dbReference type="EMBL" id="NDW07175.1"/>
    </source>
</evidence>
<organism evidence="2 3">
    <name type="scientific">Jiella pacifica</name>
    <dbReference type="NCBI Taxonomy" id="2696469"/>
    <lineage>
        <taxon>Bacteria</taxon>
        <taxon>Pseudomonadati</taxon>
        <taxon>Pseudomonadota</taxon>
        <taxon>Alphaproteobacteria</taxon>
        <taxon>Hyphomicrobiales</taxon>
        <taxon>Aurantimonadaceae</taxon>
        <taxon>Jiella</taxon>
    </lineage>
</organism>
<evidence type="ECO:0000259" key="1">
    <source>
        <dbReference type="PROSITE" id="PS51208"/>
    </source>
</evidence>
<dbReference type="NCBIfam" id="TIGR01414">
    <property type="entry name" value="autotrans_barl"/>
    <property type="match status" value="1"/>
</dbReference>
<dbReference type="InterPro" id="IPR036709">
    <property type="entry name" value="Autotransporte_beta_dom_sf"/>
</dbReference>
<proteinExistence type="predicted"/>
<gene>
    <name evidence="2" type="ORF">GTK09_22410</name>
</gene>
<dbReference type="PROSITE" id="PS51208">
    <property type="entry name" value="AUTOTRANSPORTER"/>
    <property type="match status" value="1"/>
</dbReference>
<dbReference type="InterPro" id="IPR005546">
    <property type="entry name" value="Autotransporte_beta"/>
</dbReference>
<comment type="caution">
    <text evidence="2">The sequence shown here is derived from an EMBL/GenBank/DDBJ whole genome shotgun (WGS) entry which is preliminary data.</text>
</comment>
<dbReference type="SMART" id="SM00869">
    <property type="entry name" value="Autotransporter"/>
    <property type="match status" value="1"/>
</dbReference>
<dbReference type="InterPro" id="IPR006315">
    <property type="entry name" value="OM_autotransptr_brl_dom"/>
</dbReference>
<dbReference type="GO" id="GO:0019867">
    <property type="term" value="C:outer membrane"/>
    <property type="evidence" value="ECO:0007669"/>
    <property type="project" value="InterPro"/>
</dbReference>
<accession>A0A6N9TAD8</accession>
<reference evidence="2 3" key="1">
    <citation type="submission" date="2020-01" db="EMBL/GenBank/DDBJ databases">
        <title>Jiella pacifica sp. nov.</title>
        <authorList>
            <person name="Xue Z."/>
            <person name="Zhu S."/>
            <person name="Chen J."/>
            <person name="Yang J."/>
        </authorList>
    </citation>
    <scope>NUCLEOTIDE SEQUENCE [LARGE SCALE GENOMIC DNA]</scope>
    <source>
        <strain evidence="2 3">40Bstr34</strain>
    </source>
</reference>
<evidence type="ECO:0000313" key="3">
    <source>
        <dbReference type="Proteomes" id="UP000469011"/>
    </source>
</evidence>
<dbReference type="Proteomes" id="UP000469011">
    <property type="component" value="Unassembled WGS sequence"/>
</dbReference>
<dbReference type="EMBL" id="JAAAMG010000024">
    <property type="protein sequence ID" value="NDW07175.1"/>
    <property type="molecule type" value="Genomic_DNA"/>
</dbReference>
<feature type="domain" description="Autotransporter" evidence="1">
    <location>
        <begin position="193"/>
        <end position="468"/>
    </location>
</feature>
<protein>
    <submittedName>
        <fullName evidence="2">Autotransporter domain-containing protein</fullName>
    </submittedName>
</protein>
<sequence>MSGATICTADEKATRAGRAANCGTVEAGTLTNPDLSYVILTAGGGVSGTFDGLTADEDFVFLDPALTYAATSVTLGLDRNGTSFASLAETDNGRNVAEALDKAASGDLFDALLRQTTAADAARAFELASGEVYGGVGSALITSGLLSDDLVLAHLRALDARASAARGVAPLAYDETADAGGRFSSFGAPVAGESRGNLGAWAAGYGDWTRFSGDGLADVDSATGGFLAGLDGEIGGWAVGIAGGYAHTDIDADDLLSSADADSYQVTLYGGRSFGALNVGLGGAYAYHDIEASRSVVFPGFSDSLAADIDADSLRLFGEVSYDMMLGGIAAQPFAGLSWTHLSVDDFTETGGAAALSSDGYDQDLGASTLGVRLATSFEANGMTVSPRATLGWRHAFGDTQPDVALSFVDTGADFSVSGAPIAKDAAIVEAGVDVEVAPNATLGISYRGNFGDDANSNGATGRFAVKF</sequence>
<dbReference type="SUPFAM" id="SSF103515">
    <property type="entry name" value="Autotransporter"/>
    <property type="match status" value="1"/>
</dbReference>
<dbReference type="RefSeq" id="WP_163465636.1">
    <property type="nucleotide sequence ID" value="NZ_JAAAMG010000024.1"/>
</dbReference>